<dbReference type="Pfam" id="PF02626">
    <property type="entry name" value="CT_A_B"/>
    <property type="match status" value="1"/>
</dbReference>
<dbReference type="Proteomes" id="UP000007735">
    <property type="component" value="Chromosome"/>
</dbReference>
<dbReference type="PATRIC" id="fig|380.5.peg.2683"/>
<dbReference type="KEGG" id="sfh:SFHH103_02522"/>
<dbReference type="InterPro" id="IPR003778">
    <property type="entry name" value="CT_A_B"/>
</dbReference>
<dbReference type="Gene3D" id="2.40.100.10">
    <property type="entry name" value="Cyclophilin-like"/>
    <property type="match status" value="1"/>
</dbReference>
<dbReference type="InterPro" id="IPR052708">
    <property type="entry name" value="PxpC"/>
</dbReference>
<evidence type="ECO:0000256" key="3">
    <source>
        <dbReference type="ARBA" id="ARBA00022840"/>
    </source>
</evidence>
<dbReference type="PANTHER" id="PTHR43309:SF5">
    <property type="entry name" value="5-OXOPROLINASE SUBUNIT C"/>
    <property type="match status" value="1"/>
</dbReference>
<keyword evidence="2 5" id="KW-0378">Hydrolase</keyword>
<dbReference type="eggNOG" id="COG1984">
    <property type="taxonomic scope" value="Bacteria"/>
</dbReference>
<dbReference type="AlphaFoldDB" id="G9AAB3"/>
<evidence type="ECO:0000256" key="2">
    <source>
        <dbReference type="ARBA" id="ARBA00022801"/>
    </source>
</evidence>
<proteinExistence type="predicted"/>
<dbReference type="EMBL" id="HE616890">
    <property type="protein sequence ID" value="CCE97017.1"/>
    <property type="molecule type" value="Genomic_DNA"/>
</dbReference>
<dbReference type="GO" id="GO:0016787">
    <property type="term" value="F:hydrolase activity"/>
    <property type="evidence" value="ECO:0007669"/>
    <property type="project" value="UniProtKB-KW"/>
</dbReference>
<keyword evidence="3" id="KW-0067">ATP-binding</keyword>
<dbReference type="GO" id="GO:0005524">
    <property type="term" value="F:ATP binding"/>
    <property type="evidence" value="ECO:0007669"/>
    <property type="project" value="UniProtKB-KW"/>
</dbReference>
<name>G9AAB3_SINF1</name>
<accession>G9AAB3</accession>
<dbReference type="SUPFAM" id="SSF50891">
    <property type="entry name" value="Cyclophilin-like"/>
    <property type="match status" value="1"/>
</dbReference>
<gene>
    <name evidence="5" type="ordered locus">SFHH103_02522</name>
</gene>
<evidence type="ECO:0000313" key="6">
    <source>
        <dbReference type="Proteomes" id="UP000007735"/>
    </source>
</evidence>
<evidence type="ECO:0000259" key="4">
    <source>
        <dbReference type="SMART" id="SM00797"/>
    </source>
</evidence>
<dbReference type="SMART" id="SM00797">
    <property type="entry name" value="AHS2"/>
    <property type="match status" value="1"/>
</dbReference>
<reference evidence="5 6" key="1">
    <citation type="journal article" date="2012" name="J. Bacteriol.">
        <title>Genome sequence of the soybean symbiont Sinorhizobium fredii HH103.</title>
        <authorList>
            <person name="Weidner S."/>
            <person name="Becker A."/>
            <person name="Bonilla I."/>
            <person name="Jaenicke S."/>
            <person name="Lloret J."/>
            <person name="Margaret I."/>
            <person name="Puhler A."/>
            <person name="Ruiz-Sainz J.E."/>
            <person name="Schneiker-Bekel S."/>
            <person name="Szczepanowski R."/>
            <person name="Vinardell J.M."/>
            <person name="Zehner S."/>
            <person name="Gottfert M."/>
        </authorList>
    </citation>
    <scope>NUCLEOTIDE SEQUENCE [LARGE SCALE GENOMIC DNA]</scope>
    <source>
        <strain evidence="5 6">HH103</strain>
    </source>
</reference>
<sequence length="344" mass="36497">MSATEFAFVASRALSSMLEEAMSEAVLAVNFAGPHVAIQDAGRQGFMRFGVPASGPMDRLSYAAANTALGNSGNQPAIEISLGGLVVDCVSGQVTFAVAGGGFIIEHAGRKMGSWTVETLRAGERLAIRPGYWGSWTYLAFAGQLVANRWLNSAATHALSGFGGGRLVQGQHLTVTDARFHEDRVGAIPCPIFARPRPEVNVVLGPQDRFFSRETVEAFLAAPFRLTDAYDRMGVRLQGAALTPIASLDMPSEPIVRGSVQVAGDGVPTVLLADHQTTGGYPKIATVVDPDLDAFGQHRPRDLIGFRAVTPAQAIEHARLRAANTARYLAAMARPATGRCSQPK</sequence>
<feature type="domain" description="Carboxyltransferase" evidence="4">
    <location>
        <begin position="48"/>
        <end position="324"/>
    </location>
</feature>
<organism evidence="5 6">
    <name type="scientific">Sinorhizobium fredii (strain HH103)</name>
    <dbReference type="NCBI Taxonomy" id="1117943"/>
    <lineage>
        <taxon>Bacteria</taxon>
        <taxon>Pseudomonadati</taxon>
        <taxon>Pseudomonadota</taxon>
        <taxon>Alphaproteobacteria</taxon>
        <taxon>Hyphomicrobiales</taxon>
        <taxon>Rhizobiaceae</taxon>
        <taxon>Sinorhizobium/Ensifer group</taxon>
        <taxon>Sinorhizobium</taxon>
    </lineage>
</organism>
<evidence type="ECO:0000256" key="1">
    <source>
        <dbReference type="ARBA" id="ARBA00022741"/>
    </source>
</evidence>
<protein>
    <submittedName>
        <fullName evidence="5">Allophanate hydrolase subunit 2</fullName>
    </submittedName>
</protein>
<keyword evidence="1" id="KW-0547">Nucleotide-binding</keyword>
<dbReference type="HOGENOM" id="CLU_028967_0_3_5"/>
<dbReference type="InterPro" id="IPR029000">
    <property type="entry name" value="Cyclophilin-like_dom_sf"/>
</dbReference>
<evidence type="ECO:0000313" key="5">
    <source>
        <dbReference type="EMBL" id="CCE97017.1"/>
    </source>
</evidence>
<dbReference type="STRING" id="1117943.SFHH103_02522"/>
<dbReference type="PANTHER" id="PTHR43309">
    <property type="entry name" value="5-OXOPROLINASE SUBUNIT C"/>
    <property type="match status" value="1"/>
</dbReference>